<evidence type="ECO:0000256" key="2">
    <source>
        <dbReference type="ARBA" id="ARBA00022475"/>
    </source>
</evidence>
<evidence type="ECO:0000256" key="6">
    <source>
        <dbReference type="SAM" id="Phobius"/>
    </source>
</evidence>
<dbReference type="EMBL" id="CP114883">
    <property type="protein sequence ID" value="WBB06493.1"/>
    <property type="molecule type" value="Genomic_DNA"/>
</dbReference>
<keyword evidence="2" id="KW-1003">Cell membrane</keyword>
<evidence type="ECO:0000256" key="5">
    <source>
        <dbReference type="ARBA" id="ARBA00023136"/>
    </source>
</evidence>
<evidence type="ECO:0000313" key="8">
    <source>
        <dbReference type="Proteomes" id="UP001212085"/>
    </source>
</evidence>
<keyword evidence="3 6" id="KW-0812">Transmembrane</keyword>
<keyword evidence="4 6" id="KW-1133">Transmembrane helix</keyword>
<evidence type="ECO:0000256" key="4">
    <source>
        <dbReference type="ARBA" id="ARBA00022989"/>
    </source>
</evidence>
<gene>
    <name evidence="7" type="ORF">O6R09_00625</name>
</gene>
<feature type="transmembrane region" description="Helical" evidence="6">
    <location>
        <begin position="71"/>
        <end position="88"/>
    </location>
</feature>
<dbReference type="Pfam" id="PF01810">
    <property type="entry name" value="LysE"/>
    <property type="match status" value="1"/>
</dbReference>
<dbReference type="PANTHER" id="PTHR30086:SF20">
    <property type="entry name" value="ARGININE EXPORTER PROTEIN ARGO-RELATED"/>
    <property type="match status" value="1"/>
</dbReference>
<accession>A0ABY7M248</accession>
<evidence type="ECO:0000313" key="7">
    <source>
        <dbReference type="EMBL" id="WBB06493.1"/>
    </source>
</evidence>
<dbReference type="Proteomes" id="UP001212085">
    <property type="component" value="Chromosome"/>
</dbReference>
<dbReference type="RefSeq" id="WP_269725663.1">
    <property type="nucleotide sequence ID" value="NZ_CP114883.1"/>
</dbReference>
<comment type="subcellular location">
    <subcellularLocation>
        <location evidence="1">Cell membrane</location>
        <topology evidence="1">Multi-pass membrane protein</topology>
    </subcellularLocation>
</comment>
<reference evidence="7 8" key="1">
    <citation type="submission" date="2022-12" db="EMBL/GenBank/DDBJ databases">
        <title>Streptococcus alactolyticus LGM, complete genome.</title>
        <authorList>
            <person name="Liu Z."/>
            <person name="Mu C."/>
            <person name="Zhu W."/>
        </authorList>
    </citation>
    <scope>NUCLEOTIDE SEQUENCE [LARGE SCALE GENOMIC DNA]</scope>
    <source>
        <strain evidence="7 8">LGM</strain>
    </source>
</reference>
<feature type="transmembrane region" description="Helical" evidence="6">
    <location>
        <begin position="6"/>
        <end position="28"/>
    </location>
</feature>
<evidence type="ECO:0000256" key="1">
    <source>
        <dbReference type="ARBA" id="ARBA00004651"/>
    </source>
</evidence>
<keyword evidence="8" id="KW-1185">Reference proteome</keyword>
<protein>
    <submittedName>
        <fullName evidence="7">LysE family translocator</fullName>
    </submittedName>
</protein>
<feature type="transmembrane region" description="Helical" evidence="6">
    <location>
        <begin position="40"/>
        <end position="65"/>
    </location>
</feature>
<name>A0ABY7M248_STRAY</name>
<evidence type="ECO:0000256" key="3">
    <source>
        <dbReference type="ARBA" id="ARBA00022692"/>
    </source>
</evidence>
<sequence>MTLSIWISYTIACILIITSPGPTVTYLITTSMTHGKKIAYYIVWGSFWGGLLCLILSFIGLGALLKTSETLYTTLRLLGFSYLIYLGIKSFLDAHQAKTTSPKKHLFKKKKPLKMDSC</sequence>
<keyword evidence="5 6" id="KW-0472">Membrane</keyword>
<proteinExistence type="predicted"/>
<dbReference type="PANTHER" id="PTHR30086">
    <property type="entry name" value="ARGININE EXPORTER PROTEIN ARGO"/>
    <property type="match status" value="1"/>
</dbReference>
<dbReference type="InterPro" id="IPR001123">
    <property type="entry name" value="LeuE-type"/>
</dbReference>
<organism evidence="7 8">
    <name type="scientific">Streptococcus alactolyticus</name>
    <dbReference type="NCBI Taxonomy" id="29389"/>
    <lineage>
        <taxon>Bacteria</taxon>
        <taxon>Bacillati</taxon>
        <taxon>Bacillota</taxon>
        <taxon>Bacilli</taxon>
        <taxon>Lactobacillales</taxon>
        <taxon>Streptococcaceae</taxon>
        <taxon>Streptococcus</taxon>
    </lineage>
</organism>